<feature type="compositionally biased region" description="Low complexity" evidence="7">
    <location>
        <begin position="728"/>
        <end position="739"/>
    </location>
</feature>
<feature type="compositionally biased region" description="Polar residues" evidence="7">
    <location>
        <begin position="324"/>
        <end position="333"/>
    </location>
</feature>
<accession>A0AAW1EE27</accession>
<dbReference type="Pfam" id="PF00498">
    <property type="entry name" value="FHA"/>
    <property type="match status" value="1"/>
</dbReference>
<dbReference type="PANTHER" id="PTHR12156">
    <property type="entry name" value="PLECKSTRIN HOMOLOGY-LIKE DOMAIN, FAMILY B, MEMBER 3"/>
    <property type="match status" value="1"/>
</dbReference>
<feature type="compositionally biased region" description="Low complexity" evidence="7">
    <location>
        <begin position="607"/>
        <end position="618"/>
    </location>
</feature>
<protein>
    <recommendedName>
        <fullName evidence="4">Pleckstrin homology-like domain family B member 1</fullName>
    </recommendedName>
    <alternativeName>
        <fullName evidence="5">Protein LL5-alpha</fullName>
    </alternativeName>
</protein>
<feature type="region of interest" description="Disordered" evidence="7">
    <location>
        <begin position="688"/>
        <end position="795"/>
    </location>
</feature>
<dbReference type="FunFam" id="2.30.29.30:FF:000006">
    <property type="entry name" value="Pleckstrin homology like domain family B member 1"/>
    <property type="match status" value="1"/>
</dbReference>
<dbReference type="Gene3D" id="2.30.29.30">
    <property type="entry name" value="Pleckstrin-homology domain (PH domain)/Phosphotyrosine-binding domain (PTB)"/>
    <property type="match status" value="1"/>
</dbReference>
<name>A0AAW1EE27_ZOAVI</name>
<organism evidence="9 10">
    <name type="scientific">Zoarces viviparus</name>
    <name type="common">Viviparous eelpout</name>
    <name type="synonym">Blennius viviparus</name>
    <dbReference type="NCBI Taxonomy" id="48416"/>
    <lineage>
        <taxon>Eukaryota</taxon>
        <taxon>Metazoa</taxon>
        <taxon>Chordata</taxon>
        <taxon>Craniata</taxon>
        <taxon>Vertebrata</taxon>
        <taxon>Euteleostomi</taxon>
        <taxon>Actinopterygii</taxon>
        <taxon>Neopterygii</taxon>
        <taxon>Teleostei</taxon>
        <taxon>Neoteleostei</taxon>
        <taxon>Acanthomorphata</taxon>
        <taxon>Eupercaria</taxon>
        <taxon>Perciformes</taxon>
        <taxon>Cottioidei</taxon>
        <taxon>Zoarcales</taxon>
        <taxon>Zoarcidae</taxon>
        <taxon>Zoarcinae</taxon>
        <taxon>Zoarces</taxon>
    </lineage>
</organism>
<dbReference type="SMART" id="SM00233">
    <property type="entry name" value="PH"/>
    <property type="match status" value="1"/>
</dbReference>
<feature type="compositionally biased region" description="Polar residues" evidence="7">
    <location>
        <begin position="1113"/>
        <end position="1127"/>
    </location>
</feature>
<dbReference type="InterPro" id="IPR052212">
    <property type="entry name" value="PH-like_domain"/>
</dbReference>
<feature type="domain" description="PH" evidence="8">
    <location>
        <begin position="1463"/>
        <end position="1566"/>
    </location>
</feature>
<feature type="coiled-coil region" evidence="6">
    <location>
        <begin position="1355"/>
        <end position="1414"/>
    </location>
</feature>
<evidence type="ECO:0000256" key="4">
    <source>
        <dbReference type="ARBA" id="ARBA00069090"/>
    </source>
</evidence>
<gene>
    <name evidence="9" type="ORF">VZT92_020323</name>
</gene>
<keyword evidence="2" id="KW-0597">Phosphoprotein</keyword>
<dbReference type="Gene3D" id="2.60.200.20">
    <property type="match status" value="1"/>
</dbReference>
<proteinExistence type="predicted"/>
<dbReference type="InterPro" id="IPR000253">
    <property type="entry name" value="FHA_dom"/>
</dbReference>
<evidence type="ECO:0000256" key="2">
    <source>
        <dbReference type="ARBA" id="ARBA00022553"/>
    </source>
</evidence>
<feature type="compositionally biased region" description="Polar residues" evidence="7">
    <location>
        <begin position="1320"/>
        <end position="1346"/>
    </location>
</feature>
<keyword evidence="1" id="KW-0488">Methylation</keyword>
<feature type="region of interest" description="Disordered" evidence="7">
    <location>
        <begin position="187"/>
        <end position="212"/>
    </location>
</feature>
<dbReference type="InterPro" id="IPR001849">
    <property type="entry name" value="PH_domain"/>
</dbReference>
<feature type="region of interest" description="Disordered" evidence="7">
    <location>
        <begin position="607"/>
        <end position="648"/>
    </location>
</feature>
<feature type="region of interest" description="Disordered" evidence="7">
    <location>
        <begin position="532"/>
        <end position="594"/>
    </location>
</feature>
<dbReference type="FunFam" id="2.60.200.20:FF:000004">
    <property type="entry name" value="pleckstrin homology-like domain family B member 1 isoform X1"/>
    <property type="match status" value="1"/>
</dbReference>
<evidence type="ECO:0000256" key="1">
    <source>
        <dbReference type="ARBA" id="ARBA00022481"/>
    </source>
</evidence>
<evidence type="ECO:0000313" key="10">
    <source>
        <dbReference type="Proteomes" id="UP001488805"/>
    </source>
</evidence>
<evidence type="ECO:0000256" key="7">
    <source>
        <dbReference type="SAM" id="MobiDB-lite"/>
    </source>
</evidence>
<evidence type="ECO:0000256" key="3">
    <source>
        <dbReference type="ARBA" id="ARBA00023054"/>
    </source>
</evidence>
<comment type="caution">
    <text evidence="9">The sequence shown here is derived from an EMBL/GenBank/DDBJ whole genome shotgun (WGS) entry which is preliminary data.</text>
</comment>
<evidence type="ECO:0000256" key="6">
    <source>
        <dbReference type="SAM" id="Coils"/>
    </source>
</evidence>
<dbReference type="Pfam" id="PF00169">
    <property type="entry name" value="PH"/>
    <property type="match status" value="1"/>
</dbReference>
<dbReference type="CDD" id="cd22713">
    <property type="entry name" value="FHA_PHLB1"/>
    <property type="match status" value="1"/>
</dbReference>
<dbReference type="SUPFAM" id="SSF50729">
    <property type="entry name" value="PH domain-like"/>
    <property type="match status" value="1"/>
</dbReference>
<evidence type="ECO:0000313" key="9">
    <source>
        <dbReference type="EMBL" id="KAK9520437.1"/>
    </source>
</evidence>
<evidence type="ECO:0000259" key="8">
    <source>
        <dbReference type="PROSITE" id="PS50003"/>
    </source>
</evidence>
<dbReference type="InterPro" id="IPR037810">
    <property type="entry name" value="PHLDB1/2/3_PH"/>
</dbReference>
<feature type="region of interest" description="Disordered" evidence="7">
    <location>
        <begin position="227"/>
        <end position="429"/>
    </location>
</feature>
<reference evidence="9 10" key="1">
    <citation type="journal article" date="2024" name="Genome Biol. Evol.">
        <title>Chromosome-level genome assembly of the viviparous eelpout Zoarces viviparus.</title>
        <authorList>
            <person name="Fuhrmann N."/>
            <person name="Brasseur M.V."/>
            <person name="Bakowski C.E."/>
            <person name="Podsiadlowski L."/>
            <person name="Prost S."/>
            <person name="Krehenwinkel H."/>
            <person name="Mayer C."/>
        </authorList>
    </citation>
    <scope>NUCLEOTIDE SEQUENCE [LARGE SCALE GENOMIC DNA]</scope>
    <source>
        <strain evidence="9">NO-MEL_2022_Ind0_liver</strain>
    </source>
</reference>
<dbReference type="CDD" id="cd14673">
    <property type="entry name" value="PH_PHLDB1_2"/>
    <property type="match status" value="1"/>
</dbReference>
<dbReference type="GO" id="GO:0045180">
    <property type="term" value="C:basal cortex"/>
    <property type="evidence" value="ECO:0007669"/>
    <property type="project" value="TreeGrafter"/>
</dbReference>
<dbReference type="InterPro" id="IPR008984">
    <property type="entry name" value="SMAD_FHA_dom_sf"/>
</dbReference>
<dbReference type="EMBL" id="JBCEZU010000329">
    <property type="protein sequence ID" value="KAK9520437.1"/>
    <property type="molecule type" value="Genomic_DNA"/>
</dbReference>
<dbReference type="Proteomes" id="UP001488805">
    <property type="component" value="Unassembled WGS sequence"/>
</dbReference>
<feature type="region of interest" description="Disordered" evidence="7">
    <location>
        <begin position="1177"/>
        <end position="1199"/>
    </location>
</feature>
<dbReference type="SUPFAM" id="SSF49879">
    <property type="entry name" value="SMAD/FHA domain"/>
    <property type="match status" value="1"/>
</dbReference>
<feature type="region of interest" description="Disordered" evidence="7">
    <location>
        <begin position="1300"/>
        <end position="1348"/>
    </location>
</feature>
<dbReference type="GO" id="GO:0070507">
    <property type="term" value="P:regulation of microtubule cytoskeleton organization"/>
    <property type="evidence" value="ECO:0007669"/>
    <property type="project" value="TreeGrafter"/>
</dbReference>
<feature type="coiled-coil region" evidence="6">
    <location>
        <begin position="798"/>
        <end position="903"/>
    </location>
</feature>
<dbReference type="PROSITE" id="PS50003">
    <property type="entry name" value="PH_DOMAIN"/>
    <property type="match status" value="1"/>
</dbReference>
<dbReference type="InterPro" id="IPR011993">
    <property type="entry name" value="PH-like_dom_sf"/>
</dbReference>
<feature type="region of interest" description="Disordered" evidence="7">
    <location>
        <begin position="1086"/>
        <end position="1128"/>
    </location>
</feature>
<dbReference type="PANTHER" id="PTHR12156:SF30">
    <property type="entry name" value="PLECKSTRIN HOMOLOGY-LIKE DOMAIN FAMILY B MEMBER 1 ISOFORM X1"/>
    <property type="match status" value="1"/>
</dbReference>
<feature type="compositionally biased region" description="Polar residues" evidence="7">
    <location>
        <begin position="392"/>
        <end position="410"/>
    </location>
</feature>
<feature type="compositionally biased region" description="Low complexity" evidence="7">
    <location>
        <begin position="283"/>
        <end position="315"/>
    </location>
</feature>
<evidence type="ECO:0000256" key="5">
    <source>
        <dbReference type="ARBA" id="ARBA00077655"/>
    </source>
</evidence>
<keyword evidence="10" id="KW-1185">Reference proteome</keyword>
<sequence length="1573" mass="173743">MEAVHVLDNWRKDLHVSQGAVDSSVDMDRLNRNMPECGRQSHQVLQSTPLDLIETGKGLKFQAERPHLVSLGSGRLSTAITLLPLPEGRTTLGHGSMDVNIQGLGVAAQHCYIENRSGVITLHPCGNLCAIDGLRVSQPVRLSQGCMLCFGQSAFFRFNHPEEAFRMKSMMPQGDYRLCADTESYVNGNHQASPAQSPPAPGARVQSEHSAIVSSIEKDLQDIMDSLVMDDPQPSSSEGRKPAGGPSIAHSPLSPMVNGGGRYLLSPPTSPGAMSVGSSYENTSPPFSPLSSPSAASSGSFTSPSPSGGPQDQSSCLLPPVPVRSSSYNFTTAQPPPVPQPRTILPSFSSGGVGQKVQDSPRLQRKVLKEAPQSPKPSRRGLGQEGSESPRLLSSNESLSGRNIVPSSPRHTPKFPTCPSPSPSSPRTKMTTVLQERPSSPFRDQTSLADCISRQLSQPARAFQPPLDPIVHIIQGSPLQQHHPRSLQPPESPRMARRNMELNGGGSSMRELPPLSPSMVRRGVPVLPGAIPTLRTPESPSSLGKLIPESPRLRRRSGSTSEEPTCGRGIRARSPSPTSMMMEGGGGGSGARKASFGNSLSPAYSLGSLPGSSPLSSPRSHRKMSAGRPHPGMRERKNSISEISDNEDELLEYHRRQREERLREQEMERLERQRLETILNLCAEYNKGETSGLDPLVSGRTGFPGGGSVDGSCRRPSPENVPGGTTVASSSSAAALRLLQRQRESDEENLKEECSSTESTHQEVRTPPALGTPPPAAPNGDGQHEDSPGSGGAGRLELNYLEDERVRVLARLDELKGRLTELEQQLQESRQEAEMERALLQGERQAELDQIEAETDIITQLQRKLDELESAIQREKEQERCNVEAERRALQSLQEGYAELENQLHNCPESVREQLQEQLKRDGEALETGTKKFEDLEFQQLERESSLEEERETISQQLLQERAEYHGSVAKRKEKVSALENQASQLGLQASQECERLAKDRTLTLQMLLKEKERLSALEKRYHGLTGGRSFPKSSTAMREEYMKLSDVCKMYGRSSASHGRSLAVDAALAGEDYVTVGQLNHMYGMPKVESSPTSPLRQPLHSGPVDPAFSPHGSSPSLSLEYQSEGSRPHIPKLDLEQWYQDLMSDQVQLCPPSLPAKSGRRPVLQVFRSKLDSDPGLSLYQPRSGSPSPLQHGAATLGRSSKNPLLVANSTGSLPRNLAATLQDIETKRQIALQQKGHQVIEEQRRRLAELKQRAAVEAQCQWEALHGSQSHLMTSSSSPPSYSPVMVYGHAPPPLVHHSILHHQPPSAGEQPYDTLSLESSDSMDTSVSTGNNSACSPDNMSSVGGADAMKIEEMEKMLREAQLEKARLIESRERETVARRQMLEEERRRREEAEKRLQEETFHRQQLVEKEVKMRAKNFSQARPMTRYLPIRKEEFDLRSHVESSGHSVDSCYHLILTEKMCKGYLVKMGGKIKSWKKRWFVFDRLKRTFSYYADKHESKLKGVIYFQAIEEVYYDHLRSATKSPNPSLTFCVKTHDRLYYMVAPAADAMRIWMDVIVTGAEGYTQFMN</sequence>
<keyword evidence="3 6" id="KW-0175">Coiled coil</keyword>